<name>A0A182VTG3_9DIPT</name>
<organism evidence="1 2">
    <name type="scientific">Anopheles minimus</name>
    <dbReference type="NCBI Taxonomy" id="112268"/>
    <lineage>
        <taxon>Eukaryota</taxon>
        <taxon>Metazoa</taxon>
        <taxon>Ecdysozoa</taxon>
        <taxon>Arthropoda</taxon>
        <taxon>Hexapoda</taxon>
        <taxon>Insecta</taxon>
        <taxon>Pterygota</taxon>
        <taxon>Neoptera</taxon>
        <taxon>Endopterygota</taxon>
        <taxon>Diptera</taxon>
        <taxon>Nematocera</taxon>
        <taxon>Culicoidea</taxon>
        <taxon>Culicidae</taxon>
        <taxon>Anophelinae</taxon>
        <taxon>Anopheles</taxon>
    </lineage>
</organism>
<sequence length="137" mass="15333">MQCTERTSYNMYYITVLVKFPKLKRFPLQGNWQNVALPFNIPQPKQKFSASTNETMSIEPKTLGTVTDAAHSTVEMLYFLPDVDIERSVFEEDDAPKIIARETNPASSVAIDRELGISYAARCGSVATDESESDDSD</sequence>
<evidence type="ECO:0000313" key="2">
    <source>
        <dbReference type="Proteomes" id="UP000075920"/>
    </source>
</evidence>
<dbReference type="VEuPathDB" id="VectorBase:AMIN001354"/>
<evidence type="ECO:0000313" key="1">
    <source>
        <dbReference type="EnsemblMetazoa" id="AMIN001354-PA"/>
    </source>
</evidence>
<keyword evidence="2" id="KW-1185">Reference proteome</keyword>
<dbReference type="AlphaFoldDB" id="A0A182VTG3"/>
<reference evidence="1" key="2">
    <citation type="submission" date="2020-05" db="UniProtKB">
        <authorList>
            <consortium name="EnsemblMetazoa"/>
        </authorList>
    </citation>
    <scope>IDENTIFICATION</scope>
    <source>
        <strain evidence="1">MINIMUS1</strain>
    </source>
</reference>
<accession>A0A182VTG3</accession>
<dbReference type="Proteomes" id="UP000075920">
    <property type="component" value="Unassembled WGS sequence"/>
</dbReference>
<dbReference type="EnsemblMetazoa" id="AMIN001354-RA">
    <property type="protein sequence ID" value="AMIN001354-PA"/>
    <property type="gene ID" value="AMIN001354"/>
</dbReference>
<reference evidence="2" key="1">
    <citation type="submission" date="2013-03" db="EMBL/GenBank/DDBJ databases">
        <title>The Genome Sequence of Anopheles minimus MINIMUS1.</title>
        <authorList>
            <consortium name="The Broad Institute Genomics Platform"/>
            <person name="Neafsey D.E."/>
            <person name="Walton C."/>
            <person name="Walker B."/>
            <person name="Young S.K."/>
            <person name="Zeng Q."/>
            <person name="Gargeya S."/>
            <person name="Fitzgerald M."/>
            <person name="Haas B."/>
            <person name="Abouelleil A."/>
            <person name="Allen A.W."/>
            <person name="Alvarado L."/>
            <person name="Arachchi H.M."/>
            <person name="Berlin A.M."/>
            <person name="Chapman S.B."/>
            <person name="Gainer-Dewar J."/>
            <person name="Goldberg J."/>
            <person name="Griggs A."/>
            <person name="Gujja S."/>
            <person name="Hansen M."/>
            <person name="Howarth C."/>
            <person name="Imamovic A."/>
            <person name="Ireland A."/>
            <person name="Larimer J."/>
            <person name="McCowan C."/>
            <person name="Murphy C."/>
            <person name="Pearson M."/>
            <person name="Poon T.W."/>
            <person name="Priest M."/>
            <person name="Roberts A."/>
            <person name="Saif S."/>
            <person name="Shea T."/>
            <person name="Sisk P."/>
            <person name="Sykes S."/>
            <person name="Wortman J."/>
            <person name="Nusbaum C."/>
            <person name="Birren B."/>
        </authorList>
    </citation>
    <scope>NUCLEOTIDE SEQUENCE [LARGE SCALE GENOMIC DNA]</scope>
    <source>
        <strain evidence="2">MINIMUS1</strain>
    </source>
</reference>
<protein>
    <submittedName>
        <fullName evidence="1">Uncharacterized protein</fullName>
    </submittedName>
</protein>
<proteinExistence type="predicted"/>